<organism evidence="2 3">
    <name type="scientific">Heliocybe sulcata</name>
    <dbReference type="NCBI Taxonomy" id="5364"/>
    <lineage>
        <taxon>Eukaryota</taxon>
        <taxon>Fungi</taxon>
        <taxon>Dikarya</taxon>
        <taxon>Basidiomycota</taxon>
        <taxon>Agaricomycotina</taxon>
        <taxon>Agaricomycetes</taxon>
        <taxon>Gloeophyllales</taxon>
        <taxon>Gloeophyllaceae</taxon>
        <taxon>Heliocybe</taxon>
    </lineage>
</organism>
<sequence length="106" mass="12411">MSARMSITGRMNVVTRVSGQRFLRRNECRRHESRHALDFKAFKCDMCPEDESKSYSRQDTLKRHMTKAHGFPMSVQGQENSKRRRRRAKAEDSVAGSGRWVKMEGY</sequence>
<dbReference type="EMBL" id="ML213504">
    <property type="protein sequence ID" value="TFK55882.1"/>
    <property type="molecule type" value="Genomic_DNA"/>
</dbReference>
<evidence type="ECO:0008006" key="4">
    <source>
        <dbReference type="Google" id="ProtNLM"/>
    </source>
</evidence>
<dbReference type="Gene3D" id="3.30.160.60">
    <property type="entry name" value="Classic Zinc Finger"/>
    <property type="match status" value="1"/>
</dbReference>
<dbReference type="STRING" id="5364.A0A5C3NEV9"/>
<protein>
    <recommendedName>
        <fullName evidence="4">C2H2-type domain-containing protein</fullName>
    </recommendedName>
</protein>
<evidence type="ECO:0000313" key="2">
    <source>
        <dbReference type="EMBL" id="TFK55882.1"/>
    </source>
</evidence>
<proteinExistence type="predicted"/>
<gene>
    <name evidence="2" type="ORF">OE88DRAFT_1652392</name>
</gene>
<dbReference type="OrthoDB" id="8117402at2759"/>
<evidence type="ECO:0000256" key="1">
    <source>
        <dbReference type="SAM" id="MobiDB-lite"/>
    </source>
</evidence>
<accession>A0A5C3NEV9</accession>
<dbReference type="AlphaFoldDB" id="A0A5C3NEV9"/>
<evidence type="ECO:0000313" key="3">
    <source>
        <dbReference type="Proteomes" id="UP000305948"/>
    </source>
</evidence>
<reference evidence="2 3" key="1">
    <citation type="journal article" date="2019" name="Nat. Ecol. Evol.">
        <title>Megaphylogeny resolves global patterns of mushroom evolution.</title>
        <authorList>
            <person name="Varga T."/>
            <person name="Krizsan K."/>
            <person name="Foldi C."/>
            <person name="Dima B."/>
            <person name="Sanchez-Garcia M."/>
            <person name="Sanchez-Ramirez S."/>
            <person name="Szollosi G.J."/>
            <person name="Szarkandi J.G."/>
            <person name="Papp V."/>
            <person name="Albert L."/>
            <person name="Andreopoulos W."/>
            <person name="Angelini C."/>
            <person name="Antonin V."/>
            <person name="Barry K.W."/>
            <person name="Bougher N.L."/>
            <person name="Buchanan P."/>
            <person name="Buyck B."/>
            <person name="Bense V."/>
            <person name="Catcheside P."/>
            <person name="Chovatia M."/>
            <person name="Cooper J."/>
            <person name="Damon W."/>
            <person name="Desjardin D."/>
            <person name="Finy P."/>
            <person name="Geml J."/>
            <person name="Haridas S."/>
            <person name="Hughes K."/>
            <person name="Justo A."/>
            <person name="Karasinski D."/>
            <person name="Kautmanova I."/>
            <person name="Kiss B."/>
            <person name="Kocsube S."/>
            <person name="Kotiranta H."/>
            <person name="LaButti K.M."/>
            <person name="Lechner B.E."/>
            <person name="Liimatainen K."/>
            <person name="Lipzen A."/>
            <person name="Lukacs Z."/>
            <person name="Mihaltcheva S."/>
            <person name="Morgado L.N."/>
            <person name="Niskanen T."/>
            <person name="Noordeloos M.E."/>
            <person name="Ohm R.A."/>
            <person name="Ortiz-Santana B."/>
            <person name="Ovrebo C."/>
            <person name="Racz N."/>
            <person name="Riley R."/>
            <person name="Savchenko A."/>
            <person name="Shiryaev A."/>
            <person name="Soop K."/>
            <person name="Spirin V."/>
            <person name="Szebenyi C."/>
            <person name="Tomsovsky M."/>
            <person name="Tulloss R.E."/>
            <person name="Uehling J."/>
            <person name="Grigoriev I.V."/>
            <person name="Vagvolgyi C."/>
            <person name="Papp T."/>
            <person name="Martin F.M."/>
            <person name="Miettinen O."/>
            <person name="Hibbett D.S."/>
            <person name="Nagy L.G."/>
        </authorList>
    </citation>
    <scope>NUCLEOTIDE SEQUENCE [LARGE SCALE GENOMIC DNA]</scope>
    <source>
        <strain evidence="2 3">OMC1185</strain>
    </source>
</reference>
<feature type="region of interest" description="Disordered" evidence="1">
    <location>
        <begin position="73"/>
        <end position="106"/>
    </location>
</feature>
<keyword evidence="3" id="KW-1185">Reference proteome</keyword>
<dbReference type="Proteomes" id="UP000305948">
    <property type="component" value="Unassembled WGS sequence"/>
</dbReference>
<name>A0A5C3NEV9_9AGAM</name>